<dbReference type="Proteomes" id="UP000693946">
    <property type="component" value="Linkage Group LG15"/>
</dbReference>
<evidence type="ECO:0000313" key="3">
    <source>
        <dbReference type="Proteomes" id="UP000693946"/>
    </source>
</evidence>
<name>A0AAV6S1E2_SOLSE</name>
<evidence type="ECO:0000313" key="2">
    <source>
        <dbReference type="EMBL" id="KAG7511510.1"/>
    </source>
</evidence>
<protein>
    <submittedName>
        <fullName evidence="2">Uncharacterized protein</fullName>
    </submittedName>
</protein>
<dbReference type="AlphaFoldDB" id="A0AAV6S1E2"/>
<evidence type="ECO:0000256" key="1">
    <source>
        <dbReference type="SAM" id="Phobius"/>
    </source>
</evidence>
<keyword evidence="1" id="KW-1133">Transmembrane helix</keyword>
<feature type="transmembrane region" description="Helical" evidence="1">
    <location>
        <begin position="71"/>
        <end position="91"/>
    </location>
</feature>
<proteinExistence type="predicted"/>
<keyword evidence="1" id="KW-0472">Membrane</keyword>
<gene>
    <name evidence="2" type="ORF">JOB18_002382</name>
</gene>
<keyword evidence="1" id="KW-0812">Transmembrane</keyword>
<feature type="transmembrane region" description="Helical" evidence="1">
    <location>
        <begin position="12"/>
        <end position="32"/>
    </location>
</feature>
<sequence length="97" mass="11120">MDKRMNTQSKQVFLIRISTQVWNLVIVWVSIFNKHIIHSHILDNHLCGSVKTVVLKCLDAQNFLNVTDKDIVILGVAIILSAYIQIVHAFLRLGIHF</sequence>
<comment type="caution">
    <text evidence="2">The sequence shown here is derived from an EMBL/GenBank/DDBJ whole genome shotgun (WGS) entry which is preliminary data.</text>
</comment>
<reference evidence="2 3" key="1">
    <citation type="journal article" date="2021" name="Sci. Rep.">
        <title>Chromosome anchoring in Senegalese sole (Solea senegalensis) reveals sex-associated markers and genome rearrangements in flatfish.</title>
        <authorList>
            <person name="Guerrero-Cozar I."/>
            <person name="Gomez-Garrido J."/>
            <person name="Berbel C."/>
            <person name="Martinez-Blanch J.F."/>
            <person name="Alioto T."/>
            <person name="Claros M.G."/>
            <person name="Gagnaire P.A."/>
            <person name="Manchado M."/>
        </authorList>
    </citation>
    <scope>NUCLEOTIDE SEQUENCE [LARGE SCALE GENOMIC DNA]</scope>
    <source>
        <strain evidence="2">Sse05_10M</strain>
    </source>
</reference>
<dbReference type="EMBL" id="JAGKHQ010000007">
    <property type="protein sequence ID" value="KAG7511510.1"/>
    <property type="molecule type" value="Genomic_DNA"/>
</dbReference>
<organism evidence="2 3">
    <name type="scientific">Solea senegalensis</name>
    <name type="common">Senegalese sole</name>
    <dbReference type="NCBI Taxonomy" id="28829"/>
    <lineage>
        <taxon>Eukaryota</taxon>
        <taxon>Metazoa</taxon>
        <taxon>Chordata</taxon>
        <taxon>Craniata</taxon>
        <taxon>Vertebrata</taxon>
        <taxon>Euteleostomi</taxon>
        <taxon>Actinopterygii</taxon>
        <taxon>Neopterygii</taxon>
        <taxon>Teleostei</taxon>
        <taxon>Neoteleostei</taxon>
        <taxon>Acanthomorphata</taxon>
        <taxon>Carangaria</taxon>
        <taxon>Pleuronectiformes</taxon>
        <taxon>Pleuronectoidei</taxon>
        <taxon>Soleidae</taxon>
        <taxon>Solea</taxon>
    </lineage>
</organism>
<keyword evidence="3" id="KW-1185">Reference proteome</keyword>
<accession>A0AAV6S1E2</accession>